<dbReference type="GO" id="GO:0010181">
    <property type="term" value="F:FMN binding"/>
    <property type="evidence" value="ECO:0007669"/>
    <property type="project" value="InterPro"/>
</dbReference>
<dbReference type="CDD" id="cd04735">
    <property type="entry name" value="OYE_like_4_FMN"/>
    <property type="match status" value="1"/>
</dbReference>
<keyword evidence="5" id="KW-1185">Reference proteome</keyword>
<evidence type="ECO:0000313" key="4">
    <source>
        <dbReference type="EMBL" id="KIS03610.1"/>
    </source>
</evidence>
<sequence>MNNKVQEQLTLNNDVVLRNRIVMSPMTTWSANNDQTVSNAEVNYYGARAKSVGMVITGSSHVQENGVGFANELGTYDDRFIPGLTKLAGAIKTGGAKAILQLNHAGDKALPQFINNGDVVSSSAVPALETPFAPAQTPRDLQENEILQVIQAFGAATKRAIQAGFDGIEIHGAHGFLIQNFLSPHYNQRTDQWGGSLDNRLRFAMAVVDETKSTVAKYADEKFIIGYRITLEEPESDGLRFRDTEELLERLIDKNIGYLHLSLGDALTNHSRVNDDNEPYIEKIAKLVNQRVPLMAAGSLNSLDRMDAALNSGLDLVAVGQTLVANPDLFSDEPVSLTLSENELTSINLPKTMFDAVKQLGKQGVFNFKFTD</sequence>
<dbReference type="GO" id="GO:0016491">
    <property type="term" value="F:oxidoreductase activity"/>
    <property type="evidence" value="ECO:0007669"/>
    <property type="project" value="UniProtKB-KW"/>
</dbReference>
<dbReference type="InterPro" id="IPR051799">
    <property type="entry name" value="NADH_flavin_oxidoreductase"/>
</dbReference>
<dbReference type="EMBL" id="AWTT01000014">
    <property type="protein sequence ID" value="KIS03610.1"/>
    <property type="molecule type" value="Genomic_DNA"/>
</dbReference>
<evidence type="ECO:0000259" key="3">
    <source>
        <dbReference type="Pfam" id="PF00724"/>
    </source>
</evidence>
<evidence type="ECO:0000256" key="1">
    <source>
        <dbReference type="ARBA" id="ARBA00022630"/>
    </source>
</evidence>
<dbReference type="Pfam" id="PF00724">
    <property type="entry name" value="Oxidored_FMN"/>
    <property type="match status" value="1"/>
</dbReference>
<dbReference type="InterPro" id="IPR001155">
    <property type="entry name" value="OxRdtase_FMN_N"/>
</dbReference>
<gene>
    <name evidence="4" type="ORF">WDC_0771</name>
</gene>
<feature type="domain" description="NADH:flavin oxidoreductase/NADH oxidase N-terminal" evidence="3">
    <location>
        <begin position="12"/>
        <end position="330"/>
    </location>
</feature>
<keyword evidence="1" id="KW-0285">Flavoprotein</keyword>
<comment type="caution">
    <text evidence="4">The sequence shown here is derived from an EMBL/GenBank/DDBJ whole genome shotgun (WGS) entry which is preliminary data.</text>
</comment>
<dbReference type="Proteomes" id="UP000032279">
    <property type="component" value="Unassembled WGS sequence"/>
</dbReference>
<accession>A0A0D1A6Z0</accession>
<dbReference type="STRING" id="1335616.WDC_0771"/>
<proteinExistence type="predicted"/>
<evidence type="ECO:0000313" key="5">
    <source>
        <dbReference type="Proteomes" id="UP000032279"/>
    </source>
</evidence>
<organism evidence="4 5">
    <name type="scientific">Paucilactobacillus wasatchensis</name>
    <dbReference type="NCBI Taxonomy" id="1335616"/>
    <lineage>
        <taxon>Bacteria</taxon>
        <taxon>Bacillati</taxon>
        <taxon>Bacillota</taxon>
        <taxon>Bacilli</taxon>
        <taxon>Lactobacillales</taxon>
        <taxon>Lactobacillaceae</taxon>
        <taxon>Paucilactobacillus</taxon>
    </lineage>
</organism>
<name>A0A0D1A6Z0_9LACO</name>
<dbReference type="Gene3D" id="3.20.20.70">
    <property type="entry name" value="Aldolase class I"/>
    <property type="match status" value="1"/>
</dbReference>
<dbReference type="PANTHER" id="PTHR43656:SF2">
    <property type="entry name" value="BINDING OXIDOREDUCTASE, PUTATIVE (AFU_ORTHOLOGUE AFUA_2G08260)-RELATED"/>
    <property type="match status" value="1"/>
</dbReference>
<protein>
    <submittedName>
        <fullName evidence="4">Putative oxidoreductase</fullName>
    </submittedName>
</protein>
<keyword evidence="2" id="KW-0560">Oxidoreductase</keyword>
<dbReference type="RefSeq" id="WP_044010464.1">
    <property type="nucleotide sequence ID" value="NZ_AWTT01000014.1"/>
</dbReference>
<dbReference type="AlphaFoldDB" id="A0A0D1A6Z0"/>
<dbReference type="PANTHER" id="PTHR43656">
    <property type="entry name" value="BINDING OXIDOREDUCTASE, PUTATIVE (AFU_ORTHOLOGUE AFUA_2G08260)-RELATED"/>
    <property type="match status" value="1"/>
</dbReference>
<reference evidence="4 5" key="1">
    <citation type="submission" date="2013-08" db="EMBL/GenBank/DDBJ databases">
        <title>Lactobacillus wasatchii sp. WDC04, a late gas producing bacteria isolated from aged chedder cheese.</title>
        <authorList>
            <person name="Oberg C.J."/>
            <person name="Culumber M."/>
            <person name="McMahon D.J."/>
            <person name="Broadbent J.R."/>
            <person name="Oberg T.S."/>
            <person name="Ortaki F."/>
        </authorList>
    </citation>
    <scope>NUCLEOTIDE SEQUENCE [LARGE SCALE GENOMIC DNA]</scope>
    <source>
        <strain evidence="4 5">WDC04</strain>
    </source>
</reference>
<evidence type="ECO:0000256" key="2">
    <source>
        <dbReference type="ARBA" id="ARBA00023002"/>
    </source>
</evidence>
<dbReference type="InterPro" id="IPR013785">
    <property type="entry name" value="Aldolase_TIM"/>
</dbReference>
<dbReference type="SUPFAM" id="SSF51395">
    <property type="entry name" value="FMN-linked oxidoreductases"/>
    <property type="match status" value="1"/>
</dbReference>
<dbReference type="PATRIC" id="fig|1335616.4.peg.772"/>